<dbReference type="EMBL" id="CP112998">
    <property type="protein sequence ID" value="WAC13607.1"/>
    <property type="molecule type" value="Genomic_DNA"/>
</dbReference>
<name>A0A9E8SQZ5_9BACT</name>
<dbReference type="RefSeq" id="WP_244819285.1">
    <property type="nucleotide sequence ID" value="NZ_CP112998.1"/>
</dbReference>
<proteinExistence type="predicted"/>
<gene>
    <name evidence="1" type="ORF">ON006_06545</name>
</gene>
<keyword evidence="2" id="KW-1185">Reference proteome</keyword>
<evidence type="ECO:0000313" key="1">
    <source>
        <dbReference type="EMBL" id="WAC13607.1"/>
    </source>
</evidence>
<dbReference type="AlphaFoldDB" id="A0A9E8SQZ5"/>
<organism evidence="1 2">
    <name type="scientific">Dyadobacter pollutisoli</name>
    <dbReference type="NCBI Taxonomy" id="2910158"/>
    <lineage>
        <taxon>Bacteria</taxon>
        <taxon>Pseudomonadati</taxon>
        <taxon>Bacteroidota</taxon>
        <taxon>Cytophagia</taxon>
        <taxon>Cytophagales</taxon>
        <taxon>Spirosomataceae</taxon>
        <taxon>Dyadobacter</taxon>
    </lineage>
</organism>
<accession>A0A9E8SQZ5</accession>
<evidence type="ECO:0008006" key="3">
    <source>
        <dbReference type="Google" id="ProtNLM"/>
    </source>
</evidence>
<reference evidence="1" key="1">
    <citation type="submission" date="2022-11" db="EMBL/GenBank/DDBJ databases">
        <title>Dyadobacter pollutisoli sp. nov., isolated from plastic dumped soil.</title>
        <authorList>
            <person name="Kim J.M."/>
            <person name="Kim K.R."/>
            <person name="Lee J.K."/>
            <person name="Hao L."/>
            <person name="Jeon C.O."/>
        </authorList>
    </citation>
    <scope>NUCLEOTIDE SEQUENCE</scope>
    <source>
        <strain evidence="1">U1</strain>
    </source>
</reference>
<protein>
    <recommendedName>
        <fullName evidence="3">Lipocalin-like domain-containing protein</fullName>
    </recommendedName>
</protein>
<dbReference type="Proteomes" id="UP001164653">
    <property type="component" value="Chromosome"/>
</dbReference>
<dbReference type="KEGG" id="dpf:ON006_06545"/>
<evidence type="ECO:0000313" key="2">
    <source>
        <dbReference type="Proteomes" id="UP001164653"/>
    </source>
</evidence>
<sequence>MKQLRTLFLIFLVGLLWQLQACRKSAGNPGEAADILTGTSKWQIEEIAVNDAVTFKDGKMTQQFGAIDFERYMETVELKKDGTFSGIFKGESKPFLLKWQVNEKNITVSAPEAKVKGGEWTIMPQDVSDDSFIMKTQSTAYDYPRMTKIALKFKPMK</sequence>